<dbReference type="EMBL" id="JADQDQ010000006">
    <property type="protein sequence ID" value="MBF9238414.1"/>
    <property type="molecule type" value="Genomic_DNA"/>
</dbReference>
<accession>A0ABS0IK57</accession>
<evidence type="ECO:0000256" key="7">
    <source>
        <dbReference type="RuleBase" id="RU003879"/>
    </source>
</evidence>
<dbReference type="InterPro" id="IPR003400">
    <property type="entry name" value="ExbD"/>
</dbReference>
<keyword evidence="5" id="KW-1133">Transmembrane helix</keyword>
<dbReference type="PANTHER" id="PTHR30558:SF3">
    <property type="entry name" value="BIOPOLYMER TRANSPORT PROTEIN EXBD-RELATED"/>
    <property type="match status" value="1"/>
</dbReference>
<keyword evidence="4 7" id="KW-0812">Transmembrane</keyword>
<evidence type="ECO:0000256" key="5">
    <source>
        <dbReference type="ARBA" id="ARBA00022989"/>
    </source>
</evidence>
<protein>
    <submittedName>
        <fullName evidence="9">Biopolymer transporter ExbD</fullName>
    </submittedName>
</protein>
<evidence type="ECO:0000256" key="2">
    <source>
        <dbReference type="ARBA" id="ARBA00005811"/>
    </source>
</evidence>
<keyword evidence="3" id="KW-1003">Cell membrane</keyword>
<comment type="caution">
    <text evidence="9">The sequence shown here is derived from an EMBL/GenBank/DDBJ whole genome shotgun (WGS) entry which is preliminary data.</text>
</comment>
<dbReference type="RefSeq" id="WP_196282798.1">
    <property type="nucleotide sequence ID" value="NZ_JADQDQ010000006.1"/>
</dbReference>
<comment type="subcellular location">
    <subcellularLocation>
        <location evidence="1">Cell membrane</location>
        <topology evidence="1">Single-pass membrane protein</topology>
    </subcellularLocation>
    <subcellularLocation>
        <location evidence="7">Cell membrane</location>
        <topology evidence="7">Single-pass type II membrane protein</topology>
    </subcellularLocation>
</comment>
<name>A0ABS0IK57_9BACT</name>
<keyword evidence="6" id="KW-0472">Membrane</keyword>
<evidence type="ECO:0000256" key="4">
    <source>
        <dbReference type="ARBA" id="ARBA00022692"/>
    </source>
</evidence>
<dbReference type="Pfam" id="PF02472">
    <property type="entry name" value="ExbD"/>
    <property type="match status" value="1"/>
</dbReference>
<evidence type="ECO:0000313" key="10">
    <source>
        <dbReference type="Proteomes" id="UP000597617"/>
    </source>
</evidence>
<evidence type="ECO:0000256" key="8">
    <source>
        <dbReference type="SAM" id="MobiDB-lite"/>
    </source>
</evidence>
<evidence type="ECO:0000256" key="1">
    <source>
        <dbReference type="ARBA" id="ARBA00004162"/>
    </source>
</evidence>
<comment type="similarity">
    <text evidence="2 7">Belongs to the ExbD/TolR family.</text>
</comment>
<reference evidence="9 10" key="1">
    <citation type="submission" date="2020-11" db="EMBL/GenBank/DDBJ databases">
        <authorList>
            <person name="Kim M.K."/>
        </authorList>
    </citation>
    <scope>NUCLEOTIDE SEQUENCE [LARGE SCALE GENOMIC DNA]</scope>
    <source>
        <strain evidence="9 10">BT683</strain>
    </source>
</reference>
<keyword evidence="7" id="KW-0813">Transport</keyword>
<feature type="region of interest" description="Disordered" evidence="8">
    <location>
        <begin position="1"/>
        <end position="22"/>
    </location>
</feature>
<evidence type="ECO:0000313" key="9">
    <source>
        <dbReference type="EMBL" id="MBF9238414.1"/>
    </source>
</evidence>
<organism evidence="9 10">
    <name type="scientific">Hymenobacter jeongseonensis</name>
    <dbReference type="NCBI Taxonomy" id="2791027"/>
    <lineage>
        <taxon>Bacteria</taxon>
        <taxon>Pseudomonadati</taxon>
        <taxon>Bacteroidota</taxon>
        <taxon>Cytophagia</taxon>
        <taxon>Cytophagales</taxon>
        <taxon>Hymenobacteraceae</taxon>
        <taxon>Hymenobacter</taxon>
    </lineage>
</organism>
<evidence type="ECO:0000256" key="6">
    <source>
        <dbReference type="ARBA" id="ARBA00023136"/>
    </source>
</evidence>
<feature type="compositionally biased region" description="Basic residues" evidence="8">
    <location>
        <begin position="13"/>
        <end position="22"/>
    </location>
</feature>
<proteinExistence type="inferred from homology"/>
<keyword evidence="10" id="KW-1185">Reference proteome</keyword>
<keyword evidence="7" id="KW-0653">Protein transport</keyword>
<gene>
    <name evidence="9" type="ORF">I2I05_13495</name>
</gene>
<sequence length="178" mass="19796">MAEIQQNAARAGRPGKRRAKKMSTRIDMTPMVDLAFLLLTFFMLTTTFAKPYTLELNMPVKSNDPTDVALSKAMTIILGKDHRVHYFFGLNAPKDKAVAPALLQTTSFAADGIRQALTTRLQQQPGLVVLIKPSADSKYQDMVDILDEMNITKQKKYALVKITQDDINLLKTSKPAAL</sequence>
<dbReference type="Proteomes" id="UP000597617">
    <property type="component" value="Unassembled WGS sequence"/>
</dbReference>
<dbReference type="PANTHER" id="PTHR30558">
    <property type="entry name" value="EXBD MEMBRANE COMPONENT OF PMF-DRIVEN MACROMOLECULE IMPORT SYSTEM"/>
    <property type="match status" value="1"/>
</dbReference>
<evidence type="ECO:0000256" key="3">
    <source>
        <dbReference type="ARBA" id="ARBA00022475"/>
    </source>
</evidence>